<gene>
    <name evidence="2" type="ORF">KUF71_009661</name>
</gene>
<keyword evidence="2" id="KW-0548">Nucleotidyltransferase</keyword>
<name>A0AAE1LIX9_9NEOP</name>
<reference evidence="2" key="2">
    <citation type="journal article" date="2023" name="BMC Genomics">
        <title>Pest status, molecular evolution, and epigenetic factors derived from the genome assembly of Frankliniella fusca, a thysanopteran phytovirus vector.</title>
        <authorList>
            <person name="Catto M.A."/>
            <person name="Labadie P.E."/>
            <person name="Jacobson A.L."/>
            <person name="Kennedy G.G."/>
            <person name="Srinivasan R."/>
            <person name="Hunt B.G."/>
        </authorList>
    </citation>
    <scope>NUCLEOTIDE SEQUENCE</scope>
    <source>
        <strain evidence="2">PL_HMW_Pooled</strain>
    </source>
</reference>
<feature type="compositionally biased region" description="Polar residues" evidence="1">
    <location>
        <begin position="172"/>
        <end position="184"/>
    </location>
</feature>
<dbReference type="GO" id="GO:0003968">
    <property type="term" value="F:RNA-directed RNA polymerase activity"/>
    <property type="evidence" value="ECO:0007669"/>
    <property type="project" value="UniProtKB-KW"/>
</dbReference>
<dbReference type="PANTHER" id="PTHR31025:SF9">
    <property type="entry name" value="SI:DKEY-286J15.1"/>
    <property type="match status" value="1"/>
</dbReference>
<accession>A0AAE1LIX9</accession>
<feature type="compositionally biased region" description="Basic residues" evidence="1">
    <location>
        <begin position="120"/>
        <end position="129"/>
    </location>
</feature>
<organism evidence="2 3">
    <name type="scientific">Frankliniella fusca</name>
    <dbReference type="NCBI Taxonomy" id="407009"/>
    <lineage>
        <taxon>Eukaryota</taxon>
        <taxon>Metazoa</taxon>
        <taxon>Ecdysozoa</taxon>
        <taxon>Arthropoda</taxon>
        <taxon>Hexapoda</taxon>
        <taxon>Insecta</taxon>
        <taxon>Pterygota</taxon>
        <taxon>Neoptera</taxon>
        <taxon>Paraneoptera</taxon>
        <taxon>Thysanoptera</taxon>
        <taxon>Terebrantia</taxon>
        <taxon>Thripoidea</taxon>
        <taxon>Thripidae</taxon>
        <taxon>Frankliniella</taxon>
    </lineage>
</organism>
<feature type="compositionally biased region" description="Basic and acidic residues" evidence="1">
    <location>
        <begin position="185"/>
        <end position="204"/>
    </location>
</feature>
<dbReference type="PANTHER" id="PTHR31025">
    <property type="entry name" value="SI:CH211-196P9.1-RELATED"/>
    <property type="match status" value="1"/>
</dbReference>
<dbReference type="AlphaFoldDB" id="A0AAE1LIX9"/>
<evidence type="ECO:0000313" key="2">
    <source>
        <dbReference type="EMBL" id="KAK3920374.1"/>
    </source>
</evidence>
<dbReference type="EMBL" id="JAHWGI010000994">
    <property type="protein sequence ID" value="KAK3920374.1"/>
    <property type="molecule type" value="Genomic_DNA"/>
</dbReference>
<feature type="compositionally biased region" description="Basic and acidic residues" evidence="1">
    <location>
        <begin position="149"/>
        <end position="171"/>
    </location>
</feature>
<feature type="compositionally biased region" description="Basic and acidic residues" evidence="1">
    <location>
        <begin position="15"/>
        <end position="31"/>
    </location>
</feature>
<reference evidence="2" key="1">
    <citation type="submission" date="2021-07" db="EMBL/GenBank/DDBJ databases">
        <authorList>
            <person name="Catto M.A."/>
            <person name="Jacobson A."/>
            <person name="Kennedy G."/>
            <person name="Labadie P."/>
            <person name="Hunt B.G."/>
            <person name="Srinivasan R."/>
        </authorList>
    </citation>
    <scope>NUCLEOTIDE SEQUENCE</scope>
    <source>
        <strain evidence="2">PL_HMW_Pooled</strain>
        <tissue evidence="2">Head</tissue>
    </source>
</reference>
<dbReference type="Proteomes" id="UP001219518">
    <property type="component" value="Unassembled WGS sequence"/>
</dbReference>
<evidence type="ECO:0000256" key="1">
    <source>
        <dbReference type="SAM" id="MobiDB-lite"/>
    </source>
</evidence>
<keyword evidence="3" id="KW-1185">Reference proteome</keyword>
<sequence length="626" mass="71328">VTIKPQDVTSKKRTCHEFQDSESEFNKDKHSDSYTFECERADNKSDESETEDREKFKDLEEFVDKKVLDKLSYYELVNLLGKLNNWKQLSDMGAACSSVPNLGIPLKSNVVKASNNKDSSKKKPNKQSMKHSESVAHKKRKTSEISIEDSSRDLRILKSRQDSKKPDDTTKTRAVNQSNSSSNCNEKDSDSDWDGDQRSEHSSESDDSNESGESDDDNVKENLLKPNFPMLDKDELSTKLPNLPSFDVENILLKDDKAKKWVPHLREGYLLPTTARKLVFRVLVHYLINSHAGNIKDVNAHMKHGMAKSIVTTYVQYQSPTVVTNVTPWAHIYNPKKNSGNLANIMKRAQTALPLADRVRKGKVKKQKSKAKKKQQLTSKINIEALAVMMPNSDNKEEIFSGMEKSFDVRCEDRGKGLSITELLEKFPHFLNYSGELILLEFKLLYPKAEDMCVAMTPLIPKVIENWKDTRINPTCKENVVKAFMILASRLPHAIARKMGPAFPQEKELIVVVPRNSCVETLVEEKRAASKKAVQPYLIAVQGSLTSDILKLFLVLDSKLIELTRMPLIRAIDVLFKSYIAFNVHYPESWKQFFRFLQTCFYKFLCSEKDSVPPSSIELYSRVTAL</sequence>
<keyword evidence="2" id="KW-0808">Transferase</keyword>
<evidence type="ECO:0000313" key="3">
    <source>
        <dbReference type="Proteomes" id="UP001219518"/>
    </source>
</evidence>
<proteinExistence type="predicted"/>
<protein>
    <submittedName>
        <fullName evidence="2">RNA-directed RNA polymerase L</fullName>
    </submittedName>
</protein>
<feature type="region of interest" description="Disordered" evidence="1">
    <location>
        <begin position="110"/>
        <end position="228"/>
    </location>
</feature>
<comment type="caution">
    <text evidence="2">The sequence shown here is derived from an EMBL/GenBank/DDBJ whole genome shotgun (WGS) entry which is preliminary data.</text>
</comment>
<feature type="compositionally biased region" description="Acidic residues" evidence="1">
    <location>
        <begin position="205"/>
        <end position="216"/>
    </location>
</feature>
<keyword evidence="2" id="KW-0696">RNA-directed RNA polymerase</keyword>
<feature type="region of interest" description="Disordered" evidence="1">
    <location>
        <begin position="1"/>
        <end position="31"/>
    </location>
</feature>
<feature type="non-terminal residue" evidence="2">
    <location>
        <position position="1"/>
    </location>
</feature>